<keyword evidence="2" id="KW-1185">Reference proteome</keyword>
<evidence type="ECO:0000313" key="1">
    <source>
        <dbReference type="EMBL" id="KAG0423715.1"/>
    </source>
</evidence>
<accession>A0AC60PRS4</accession>
<reference evidence="1 2" key="1">
    <citation type="journal article" date="2020" name="Cell">
        <title>Large-Scale Comparative Analyses of Tick Genomes Elucidate Their Genetic Diversity and Vector Capacities.</title>
        <authorList>
            <consortium name="Tick Genome and Microbiome Consortium (TIGMIC)"/>
            <person name="Jia N."/>
            <person name="Wang J."/>
            <person name="Shi W."/>
            <person name="Du L."/>
            <person name="Sun Y."/>
            <person name="Zhan W."/>
            <person name="Jiang J.F."/>
            <person name="Wang Q."/>
            <person name="Zhang B."/>
            <person name="Ji P."/>
            <person name="Bell-Sakyi L."/>
            <person name="Cui X.M."/>
            <person name="Yuan T.T."/>
            <person name="Jiang B.G."/>
            <person name="Yang W.F."/>
            <person name="Lam T.T."/>
            <person name="Chang Q.C."/>
            <person name="Ding S.J."/>
            <person name="Wang X.J."/>
            <person name="Zhu J.G."/>
            <person name="Ruan X.D."/>
            <person name="Zhao L."/>
            <person name="Wei J.T."/>
            <person name="Ye R.Z."/>
            <person name="Que T.C."/>
            <person name="Du C.H."/>
            <person name="Zhou Y.H."/>
            <person name="Cheng J.X."/>
            <person name="Dai P.F."/>
            <person name="Guo W.B."/>
            <person name="Han X.H."/>
            <person name="Huang E.J."/>
            <person name="Li L.F."/>
            <person name="Wei W."/>
            <person name="Gao Y.C."/>
            <person name="Liu J.Z."/>
            <person name="Shao H.Z."/>
            <person name="Wang X."/>
            <person name="Wang C.C."/>
            <person name="Yang T.C."/>
            <person name="Huo Q.B."/>
            <person name="Li W."/>
            <person name="Chen H.Y."/>
            <person name="Chen S.E."/>
            <person name="Zhou L.G."/>
            <person name="Ni X.B."/>
            <person name="Tian J.H."/>
            <person name="Sheng Y."/>
            <person name="Liu T."/>
            <person name="Pan Y.S."/>
            <person name="Xia L.Y."/>
            <person name="Li J."/>
            <person name="Zhao F."/>
            <person name="Cao W.C."/>
        </authorList>
    </citation>
    <scope>NUCLEOTIDE SEQUENCE [LARGE SCALE GENOMIC DNA]</scope>
    <source>
        <strain evidence="1">Iper-2018</strain>
    </source>
</reference>
<protein>
    <submittedName>
        <fullName evidence="1">Uncharacterized protein</fullName>
    </submittedName>
</protein>
<organism evidence="1 2">
    <name type="scientific">Ixodes persulcatus</name>
    <name type="common">Taiga tick</name>
    <dbReference type="NCBI Taxonomy" id="34615"/>
    <lineage>
        <taxon>Eukaryota</taxon>
        <taxon>Metazoa</taxon>
        <taxon>Ecdysozoa</taxon>
        <taxon>Arthropoda</taxon>
        <taxon>Chelicerata</taxon>
        <taxon>Arachnida</taxon>
        <taxon>Acari</taxon>
        <taxon>Parasitiformes</taxon>
        <taxon>Ixodida</taxon>
        <taxon>Ixodoidea</taxon>
        <taxon>Ixodidae</taxon>
        <taxon>Ixodinae</taxon>
        <taxon>Ixodes</taxon>
    </lineage>
</organism>
<evidence type="ECO:0000313" key="2">
    <source>
        <dbReference type="Proteomes" id="UP000805193"/>
    </source>
</evidence>
<comment type="caution">
    <text evidence="1">The sequence shown here is derived from an EMBL/GenBank/DDBJ whole genome shotgun (WGS) entry which is preliminary data.</text>
</comment>
<name>A0AC60PRS4_IXOPE</name>
<dbReference type="Proteomes" id="UP000805193">
    <property type="component" value="Unassembled WGS sequence"/>
</dbReference>
<sequence length="242" mass="25945">MASGRRGYVPYLFPGCFSARRPLTGLLRRATFSQATGSTGVMASPLLSSRHRRLPEHPATEARRPPPTHPLRRVGLGSFAAEMRLNPSLQTKPCAMATPLHFTDKSQAGVARLLDDLHRLMDDRDSADVVFLVGREEVPIYAHCLILRARSGGASGLINCAESNASLSAPVAALLVRWLRAPAPVRVCARDRWLGTPSPREREAGSPEEYSAHRIPIDSARGKMALAGGPSRSSGASPAAAV</sequence>
<dbReference type="EMBL" id="JABSTQ010010062">
    <property type="protein sequence ID" value="KAG0423715.1"/>
    <property type="molecule type" value="Genomic_DNA"/>
</dbReference>
<proteinExistence type="predicted"/>
<gene>
    <name evidence="1" type="ORF">HPB47_000501</name>
</gene>